<accession>A0A167WMF6</accession>
<feature type="region of interest" description="Disordered" evidence="2">
    <location>
        <begin position="321"/>
        <end position="340"/>
    </location>
</feature>
<dbReference type="Proteomes" id="UP000242877">
    <property type="component" value="Unassembled WGS sequence"/>
</dbReference>
<protein>
    <submittedName>
        <fullName evidence="3">Uncharacterized protein</fullName>
    </submittedName>
</protein>
<feature type="compositionally biased region" description="Polar residues" evidence="2">
    <location>
        <begin position="1"/>
        <end position="14"/>
    </location>
</feature>
<feature type="region of interest" description="Disordered" evidence="2">
    <location>
        <begin position="195"/>
        <end position="245"/>
    </location>
</feature>
<feature type="compositionally biased region" description="Low complexity" evidence="2">
    <location>
        <begin position="29"/>
        <end position="48"/>
    </location>
</feature>
<evidence type="ECO:0000256" key="1">
    <source>
        <dbReference type="SAM" id="Coils"/>
    </source>
</evidence>
<feature type="region of interest" description="Disordered" evidence="2">
    <location>
        <begin position="1"/>
        <end position="73"/>
    </location>
</feature>
<feature type="region of interest" description="Disordered" evidence="2">
    <location>
        <begin position="141"/>
        <end position="179"/>
    </location>
</feature>
<reference evidence="3 4" key="1">
    <citation type="journal article" date="2016" name="Genome Biol. Evol.">
        <title>Divergent and convergent evolution of fungal pathogenicity.</title>
        <authorList>
            <person name="Shang Y."/>
            <person name="Xiao G."/>
            <person name="Zheng P."/>
            <person name="Cen K."/>
            <person name="Zhan S."/>
            <person name="Wang C."/>
        </authorList>
    </citation>
    <scope>NUCLEOTIDE SEQUENCE [LARGE SCALE GENOMIC DNA]</scope>
    <source>
        <strain evidence="3 4">ARSEF 7405</strain>
    </source>
</reference>
<evidence type="ECO:0000256" key="2">
    <source>
        <dbReference type="SAM" id="MobiDB-lite"/>
    </source>
</evidence>
<evidence type="ECO:0000313" key="3">
    <source>
        <dbReference type="EMBL" id="KZZ89044.1"/>
    </source>
</evidence>
<name>A0A167WMF6_9EURO</name>
<feature type="compositionally biased region" description="Pro residues" evidence="2">
    <location>
        <begin position="169"/>
        <end position="178"/>
    </location>
</feature>
<dbReference type="AlphaFoldDB" id="A0A167WMF6"/>
<feature type="compositionally biased region" description="Polar residues" evidence="2">
    <location>
        <begin position="289"/>
        <end position="298"/>
    </location>
</feature>
<feature type="coiled-coil region" evidence="1">
    <location>
        <begin position="344"/>
        <end position="371"/>
    </location>
</feature>
<comment type="caution">
    <text evidence="3">The sequence shown here is derived from an EMBL/GenBank/DDBJ whole genome shotgun (WGS) entry which is preliminary data.</text>
</comment>
<dbReference type="EMBL" id="AZGZ01000022">
    <property type="protein sequence ID" value="KZZ89044.1"/>
    <property type="molecule type" value="Genomic_DNA"/>
</dbReference>
<feature type="compositionally biased region" description="Polar residues" evidence="2">
    <location>
        <begin position="204"/>
        <end position="224"/>
    </location>
</feature>
<keyword evidence="4" id="KW-1185">Reference proteome</keyword>
<sequence length="386" mass="42656">MSLRQSTSTPQRSQPVRPEAEDTPLFNEQGQHLLQTQQQQQQQQQQYQNEGIAGRYDTRKTAPPLVPSTADNGAITRDEQPQQIQQAQQQQNHTLSSPFFVLVKDVKTQEFHHPAVHYIFSDDEDFIVTDAAVRVAGDVTGGSEDVYAGDTVEEGVDDDGKAGAGDSGPKPPLLPPTPGVKEHYIILDLAPSTSDTISERDQESISAGQTQQHASSTYSQQRPPSTRYHNDLSSRRYNNNNNINNINNIHNESDVRFQVTSAKSLSSTFQILDTRLSIAPTLASDEHSPTTATTSDNPNAEGDERNIMLQIHGTSGITFEERKKSSSKENLMNERDNNKPGALSLNLEDMMAQLKMRMEELNQVVKMAGDEEIVVDNGADGFGRVN</sequence>
<evidence type="ECO:0000313" key="4">
    <source>
        <dbReference type="Proteomes" id="UP000242877"/>
    </source>
</evidence>
<keyword evidence="1" id="KW-0175">Coiled coil</keyword>
<proteinExistence type="predicted"/>
<organism evidence="3 4">
    <name type="scientific">Ascosphaera apis ARSEF 7405</name>
    <dbReference type="NCBI Taxonomy" id="392613"/>
    <lineage>
        <taxon>Eukaryota</taxon>
        <taxon>Fungi</taxon>
        <taxon>Dikarya</taxon>
        <taxon>Ascomycota</taxon>
        <taxon>Pezizomycotina</taxon>
        <taxon>Eurotiomycetes</taxon>
        <taxon>Eurotiomycetidae</taxon>
        <taxon>Onygenales</taxon>
        <taxon>Ascosphaeraceae</taxon>
        <taxon>Ascosphaera</taxon>
    </lineage>
</organism>
<dbReference type="VEuPathDB" id="FungiDB:AAP_04529"/>
<dbReference type="OrthoDB" id="1681166at2759"/>
<feature type="region of interest" description="Disordered" evidence="2">
    <location>
        <begin position="282"/>
        <end position="303"/>
    </location>
</feature>
<feature type="compositionally biased region" description="Basic and acidic residues" evidence="2">
    <location>
        <begin position="321"/>
        <end position="338"/>
    </location>
</feature>
<gene>
    <name evidence="3" type="ORF">AAP_04529</name>
</gene>